<evidence type="ECO:0000256" key="1">
    <source>
        <dbReference type="ARBA" id="ARBA00009913"/>
    </source>
</evidence>
<dbReference type="Proteomes" id="UP001165136">
    <property type="component" value="Unassembled WGS sequence"/>
</dbReference>
<keyword evidence="3" id="KW-0233">DNA recombination</keyword>
<dbReference type="GO" id="GO:0000150">
    <property type="term" value="F:DNA strand exchange activity"/>
    <property type="evidence" value="ECO:0007669"/>
    <property type="project" value="InterPro"/>
</dbReference>
<dbReference type="InterPro" id="IPR006120">
    <property type="entry name" value="Resolvase_HTH_dom"/>
</dbReference>
<dbReference type="CDD" id="cd00569">
    <property type="entry name" value="HTH_Hin_like"/>
    <property type="match status" value="1"/>
</dbReference>
<dbReference type="InterPro" id="IPR050639">
    <property type="entry name" value="SSR_resolvase"/>
</dbReference>
<dbReference type="Pfam" id="PF02796">
    <property type="entry name" value="HTH_7"/>
    <property type="match status" value="1"/>
</dbReference>
<comment type="similarity">
    <text evidence="1">Belongs to the site-specific recombinase resolvase family.</text>
</comment>
<dbReference type="PANTHER" id="PTHR30461:SF2">
    <property type="entry name" value="SERINE RECOMBINASE PINE-RELATED"/>
    <property type="match status" value="1"/>
</dbReference>
<evidence type="ECO:0000259" key="4">
    <source>
        <dbReference type="PROSITE" id="PS51736"/>
    </source>
</evidence>
<dbReference type="Gene3D" id="3.40.50.1390">
    <property type="entry name" value="Resolvase, N-terminal catalytic domain"/>
    <property type="match status" value="1"/>
</dbReference>
<dbReference type="InterPro" id="IPR009057">
    <property type="entry name" value="Homeodomain-like_sf"/>
</dbReference>
<feature type="domain" description="Resolvase/invertase-type recombinase catalytic" evidence="4">
    <location>
        <begin position="1"/>
        <end position="81"/>
    </location>
</feature>
<dbReference type="SUPFAM" id="SSF53041">
    <property type="entry name" value="Resolvase-like"/>
    <property type="match status" value="1"/>
</dbReference>
<reference evidence="5" key="1">
    <citation type="submission" date="2023-03" db="EMBL/GenBank/DDBJ databases">
        <title>Amycolatopsis taiwanensis NBRC 103393.</title>
        <authorList>
            <person name="Ichikawa N."/>
            <person name="Sato H."/>
            <person name="Tonouchi N."/>
        </authorList>
    </citation>
    <scope>NUCLEOTIDE SEQUENCE</scope>
    <source>
        <strain evidence="5">NBRC 103393</strain>
    </source>
</reference>
<protein>
    <recommendedName>
        <fullName evidence="4">Resolvase/invertase-type recombinase catalytic domain-containing protein</fullName>
    </recommendedName>
</protein>
<dbReference type="InterPro" id="IPR006119">
    <property type="entry name" value="Resolv_N"/>
</dbReference>
<dbReference type="SUPFAM" id="SSF46689">
    <property type="entry name" value="Homeodomain-like"/>
    <property type="match status" value="1"/>
</dbReference>
<organism evidence="5 6">
    <name type="scientific">Amycolatopsis taiwanensis</name>
    <dbReference type="NCBI Taxonomy" id="342230"/>
    <lineage>
        <taxon>Bacteria</taxon>
        <taxon>Bacillati</taxon>
        <taxon>Actinomycetota</taxon>
        <taxon>Actinomycetes</taxon>
        <taxon>Pseudonocardiales</taxon>
        <taxon>Pseudonocardiaceae</taxon>
        <taxon>Amycolatopsis</taxon>
    </lineage>
</organism>
<dbReference type="Pfam" id="PF00239">
    <property type="entry name" value="Resolvase"/>
    <property type="match status" value="1"/>
</dbReference>
<accession>A0A9W6VHJ8</accession>
<sequence length="130" mass="14396">MGEDPEPIPPYRPRACRPEVIRLADDLNRRGIVLRTLKESIEYGMSTGRMLAGIFGSLAEYERTLINERAAEARAAAKARGRQTGRPRALSDDKVALARRMREAGESIATICETLKVSRATLYRHLGAAT</sequence>
<dbReference type="PROSITE" id="PS51736">
    <property type="entry name" value="RECOMBINASES_3"/>
    <property type="match status" value="1"/>
</dbReference>
<dbReference type="AlphaFoldDB" id="A0A9W6VHJ8"/>
<evidence type="ECO:0000313" key="5">
    <source>
        <dbReference type="EMBL" id="GLY68780.1"/>
    </source>
</evidence>
<comment type="caution">
    <text evidence="5">The sequence shown here is derived from an EMBL/GenBank/DDBJ whole genome shotgun (WGS) entry which is preliminary data.</text>
</comment>
<dbReference type="Gene3D" id="1.10.10.60">
    <property type="entry name" value="Homeodomain-like"/>
    <property type="match status" value="1"/>
</dbReference>
<dbReference type="GO" id="GO:0003677">
    <property type="term" value="F:DNA binding"/>
    <property type="evidence" value="ECO:0007669"/>
    <property type="project" value="UniProtKB-KW"/>
</dbReference>
<evidence type="ECO:0000313" key="6">
    <source>
        <dbReference type="Proteomes" id="UP001165136"/>
    </source>
</evidence>
<dbReference type="InterPro" id="IPR036162">
    <property type="entry name" value="Resolvase-like_N_sf"/>
</dbReference>
<keyword evidence="2" id="KW-0238">DNA-binding</keyword>
<dbReference type="PANTHER" id="PTHR30461">
    <property type="entry name" value="DNA-INVERTASE FROM LAMBDOID PROPHAGE"/>
    <property type="match status" value="1"/>
</dbReference>
<keyword evidence="6" id="KW-1185">Reference proteome</keyword>
<name>A0A9W6VHJ8_9PSEU</name>
<proteinExistence type="inferred from homology"/>
<evidence type="ECO:0000256" key="2">
    <source>
        <dbReference type="ARBA" id="ARBA00023125"/>
    </source>
</evidence>
<evidence type="ECO:0000256" key="3">
    <source>
        <dbReference type="ARBA" id="ARBA00023172"/>
    </source>
</evidence>
<dbReference type="RefSeq" id="WP_285488605.1">
    <property type="nucleotide sequence ID" value="NZ_BSTI01000013.1"/>
</dbReference>
<dbReference type="EMBL" id="BSTI01000013">
    <property type="protein sequence ID" value="GLY68780.1"/>
    <property type="molecule type" value="Genomic_DNA"/>
</dbReference>
<gene>
    <name evidence="5" type="ORF">Atai01_53990</name>
</gene>